<dbReference type="EMBL" id="JAPWDS010000002">
    <property type="protein sequence ID" value="KAJ5513188.1"/>
    <property type="molecule type" value="Genomic_DNA"/>
</dbReference>
<gene>
    <name evidence="3" type="ORF">N7463_002740</name>
</gene>
<name>A0A9W9XZQ7_9EURO</name>
<feature type="compositionally biased region" description="Polar residues" evidence="1">
    <location>
        <begin position="155"/>
        <end position="166"/>
    </location>
</feature>
<evidence type="ECO:0000313" key="4">
    <source>
        <dbReference type="Proteomes" id="UP001149954"/>
    </source>
</evidence>
<reference evidence="3" key="2">
    <citation type="journal article" date="2023" name="IMA Fungus">
        <title>Comparative genomic study of the Penicillium genus elucidates a diverse pangenome and 15 lateral gene transfer events.</title>
        <authorList>
            <person name="Petersen C."/>
            <person name="Sorensen T."/>
            <person name="Nielsen M.R."/>
            <person name="Sondergaard T.E."/>
            <person name="Sorensen J.L."/>
            <person name="Fitzpatrick D.A."/>
            <person name="Frisvad J.C."/>
            <person name="Nielsen K.L."/>
        </authorList>
    </citation>
    <scope>NUCLEOTIDE SEQUENCE</scope>
    <source>
        <strain evidence="3">IBT 29495</strain>
    </source>
</reference>
<dbReference type="AlphaFoldDB" id="A0A9W9XZQ7"/>
<dbReference type="InterPro" id="IPR024630">
    <property type="entry name" value="Stc1"/>
</dbReference>
<reference evidence="3" key="1">
    <citation type="submission" date="2022-12" db="EMBL/GenBank/DDBJ databases">
        <authorList>
            <person name="Petersen C."/>
        </authorList>
    </citation>
    <scope>NUCLEOTIDE SEQUENCE</scope>
    <source>
        <strain evidence="3">IBT 29495</strain>
    </source>
</reference>
<sequence length="255" mass="28350">MPQRRRRTPLGPFARGYTQGYTQELREAVDQMPIPNEIKCCVCKRRRPKSQYSNNQLNYLRQAMFDLGYSNIRDQQVAKCGPCTNAQVCEELCHHCGHYRAIDQFARNQRNRENPLCQPCMNYQMSLDPIDQPLAIMDKAVAGENGEKEEEELNSDSAAHSGSVALSGSAGRPESVDLSDSLGQPESLERGIEKALVLQDDSSDSDSNANRGGFAKVKAYRPHQQPVPDPEPAPGWAPGTRKADDGSPWKGGRFL</sequence>
<evidence type="ECO:0000256" key="1">
    <source>
        <dbReference type="SAM" id="MobiDB-lite"/>
    </source>
</evidence>
<proteinExistence type="predicted"/>
<organism evidence="3 4">
    <name type="scientific">Penicillium fimorum</name>
    <dbReference type="NCBI Taxonomy" id="1882269"/>
    <lineage>
        <taxon>Eukaryota</taxon>
        <taxon>Fungi</taxon>
        <taxon>Dikarya</taxon>
        <taxon>Ascomycota</taxon>
        <taxon>Pezizomycotina</taxon>
        <taxon>Eurotiomycetes</taxon>
        <taxon>Eurotiomycetidae</taxon>
        <taxon>Eurotiales</taxon>
        <taxon>Aspergillaceae</taxon>
        <taxon>Penicillium</taxon>
    </lineage>
</organism>
<feature type="domain" description="Stc1" evidence="2">
    <location>
        <begin position="39"/>
        <end position="122"/>
    </location>
</feature>
<dbReference type="Pfam" id="PF12898">
    <property type="entry name" value="Stc1"/>
    <property type="match status" value="1"/>
</dbReference>
<protein>
    <recommendedName>
        <fullName evidence="2">Stc1 domain-containing protein</fullName>
    </recommendedName>
</protein>
<keyword evidence="4" id="KW-1185">Reference proteome</keyword>
<dbReference type="Proteomes" id="UP001149954">
    <property type="component" value="Unassembled WGS sequence"/>
</dbReference>
<evidence type="ECO:0000313" key="3">
    <source>
        <dbReference type="EMBL" id="KAJ5513188.1"/>
    </source>
</evidence>
<accession>A0A9W9XZQ7</accession>
<feature type="compositionally biased region" description="Pro residues" evidence="1">
    <location>
        <begin position="225"/>
        <end position="235"/>
    </location>
</feature>
<comment type="caution">
    <text evidence="3">The sequence shown here is derived from an EMBL/GenBank/DDBJ whole genome shotgun (WGS) entry which is preliminary data.</text>
</comment>
<feature type="region of interest" description="Disordered" evidence="1">
    <location>
        <begin position="144"/>
        <end position="255"/>
    </location>
</feature>
<evidence type="ECO:0000259" key="2">
    <source>
        <dbReference type="Pfam" id="PF12898"/>
    </source>
</evidence>
<dbReference type="OrthoDB" id="3514033at2759"/>